<evidence type="ECO:0000256" key="1">
    <source>
        <dbReference type="SAM" id="Phobius"/>
    </source>
</evidence>
<sequence length="528" mass="59652">MAQTYLKKIELASKAEYRNGRKIRLMILIITIAAALFEASDFTVSNNYEYGAVTKYSPNFDGFFGLFLMFVAAAFGAFAVFGVFSDLTNKQTADVQLSLPMSAKDRYLSKLLAVAKLHILPLLGAGIFVIIAGAIKGDVIMGQCISYLLQLHCVILAEALFVDAICIFCMSCCGAKAEGVYTSIITGLCASMTPFLVFNFTIERFSGVYLGDDESGKYFASFGALVGMCIPDTGIFDATAERITVLFINILLSCLLIFVTFFIYRKRDGRHVGKPMVYDLFMELFMFTGLFTLFTMFSYAKKWGIGLTVALIIYLVIRIVAARAKITPVTFLTWLLKYGVSLAAFVIIMAVGFFTGGFGHYKLRIKNTLNDTVRLSANYYSDDICSFYQSYHIEEKYRENMGSNNNVVIDGEPSDMISQAEMDEKITKLNALIDKYYDITDRDFEDFKGVMLNGSNYYDDRLRERTNVNISISDDSDFDSRRKIIHRNDFSVLFDIPEEKQDEFIREVGEIIPQTEVDSNRRIYEDEY</sequence>
<feature type="transmembrane region" description="Helical" evidence="1">
    <location>
        <begin position="243"/>
        <end position="264"/>
    </location>
</feature>
<keyword evidence="1" id="KW-0812">Transmembrane</keyword>
<feature type="transmembrane region" description="Helical" evidence="1">
    <location>
        <begin position="334"/>
        <end position="358"/>
    </location>
</feature>
<feature type="transmembrane region" description="Helical" evidence="1">
    <location>
        <begin position="303"/>
        <end position="322"/>
    </location>
</feature>
<dbReference type="EMBL" id="CP002403">
    <property type="protein sequence ID" value="ADU21144.1"/>
    <property type="molecule type" value="Genomic_DNA"/>
</dbReference>
<proteinExistence type="predicted"/>
<dbReference type="Proteomes" id="UP000006919">
    <property type="component" value="Chromosome"/>
</dbReference>
<feature type="transmembrane region" description="Helical" evidence="1">
    <location>
        <begin position="180"/>
        <end position="202"/>
    </location>
</feature>
<feature type="transmembrane region" description="Helical" evidence="1">
    <location>
        <begin position="63"/>
        <end position="84"/>
    </location>
</feature>
<dbReference type="STRING" id="697329.Rumal_0595"/>
<feature type="transmembrane region" description="Helical" evidence="1">
    <location>
        <begin position="111"/>
        <end position="135"/>
    </location>
</feature>
<dbReference type="AlphaFoldDB" id="E6UGV7"/>
<dbReference type="HOGENOM" id="CLU_515683_0_0_9"/>
<keyword evidence="1" id="KW-0472">Membrane</keyword>
<keyword evidence="1" id="KW-1133">Transmembrane helix</keyword>
<gene>
    <name evidence="2" type="ordered locus">Rumal_0595</name>
</gene>
<organism evidence="2 3">
    <name type="scientific">Ruminococcus albus (strain ATCC 27210 / DSM 20455 / JCM 14654 / NCDO 2250 / 7)</name>
    <dbReference type="NCBI Taxonomy" id="697329"/>
    <lineage>
        <taxon>Bacteria</taxon>
        <taxon>Bacillati</taxon>
        <taxon>Bacillota</taxon>
        <taxon>Clostridia</taxon>
        <taxon>Eubacteriales</taxon>
        <taxon>Oscillospiraceae</taxon>
        <taxon>Ruminococcus</taxon>
    </lineage>
</organism>
<protein>
    <submittedName>
        <fullName evidence="2">Uncharacterized protein</fullName>
    </submittedName>
</protein>
<feature type="transmembrane region" description="Helical" evidence="1">
    <location>
        <begin position="147"/>
        <end position="168"/>
    </location>
</feature>
<dbReference type="OrthoDB" id="1815332at2"/>
<accession>E6UGV7</accession>
<dbReference type="KEGG" id="ral:Rumal_0595"/>
<evidence type="ECO:0000313" key="2">
    <source>
        <dbReference type="EMBL" id="ADU21144.1"/>
    </source>
</evidence>
<reference evidence="2 3" key="1">
    <citation type="journal article" date="2011" name="J. Bacteriol.">
        <title>Complete genome of the cellulolytic ruminal bacterium Ruminococcus albus 7.</title>
        <authorList>
            <person name="Suen G."/>
            <person name="Stevenson D.M."/>
            <person name="Bruce D.C."/>
            <person name="Chertkov O."/>
            <person name="Copeland A."/>
            <person name="Cheng J.F."/>
            <person name="Detter C."/>
            <person name="Detter J.C."/>
            <person name="Goodwin L.A."/>
            <person name="Han C.S."/>
            <person name="Hauser L.J."/>
            <person name="Ivanova N.N."/>
            <person name="Kyrpides N.C."/>
            <person name="Land M.L."/>
            <person name="Lapidus A."/>
            <person name="Lucas S."/>
            <person name="Ovchinnikova G."/>
            <person name="Pitluck S."/>
            <person name="Tapia R."/>
            <person name="Woyke T."/>
            <person name="Boyum J."/>
            <person name="Mead D."/>
            <person name="Weimer P.J."/>
        </authorList>
    </citation>
    <scope>NUCLEOTIDE SEQUENCE [LARGE SCALE GENOMIC DNA]</scope>
    <source>
        <strain evidence="3">ATCC 27210 / DSM 20455 / JCM 14654 / NCDO 2250 / 7</strain>
    </source>
</reference>
<name>E6UGV7_RUMA7</name>
<feature type="transmembrane region" description="Helical" evidence="1">
    <location>
        <begin position="276"/>
        <end position="297"/>
    </location>
</feature>
<feature type="transmembrane region" description="Helical" evidence="1">
    <location>
        <begin position="23"/>
        <end position="43"/>
    </location>
</feature>
<evidence type="ECO:0000313" key="3">
    <source>
        <dbReference type="Proteomes" id="UP000006919"/>
    </source>
</evidence>
<dbReference type="RefSeq" id="WP_013497335.1">
    <property type="nucleotide sequence ID" value="NC_014833.1"/>
</dbReference>